<dbReference type="InterPro" id="IPR044098">
    <property type="entry name" value="STAMBP/STALP-like_MPN"/>
</dbReference>
<dbReference type="GO" id="GO:0140492">
    <property type="term" value="F:metal-dependent deubiquitinase activity"/>
    <property type="evidence" value="ECO:0007669"/>
    <property type="project" value="InterPro"/>
</dbReference>
<evidence type="ECO:0000256" key="4">
    <source>
        <dbReference type="ARBA" id="ARBA00022723"/>
    </source>
</evidence>
<protein>
    <submittedName>
        <fullName evidence="12">STAM-binding protein-like</fullName>
    </submittedName>
</protein>
<dbReference type="PANTHER" id="PTHR12947">
    <property type="entry name" value="AMSH-LIKE PROTEASE"/>
    <property type="match status" value="1"/>
</dbReference>
<dbReference type="Gene3D" id="1.20.58.80">
    <property type="entry name" value="Phosphotransferase system, lactose/cellobiose-type IIA subunit"/>
    <property type="match status" value="1"/>
</dbReference>
<gene>
    <name evidence="12" type="primary">Stambp</name>
</gene>
<evidence type="ECO:0000256" key="10">
    <source>
        <dbReference type="SAM" id="MobiDB-lite"/>
    </source>
</evidence>
<organism evidence="12">
    <name type="scientific">Phallusia mammillata</name>
    <dbReference type="NCBI Taxonomy" id="59560"/>
    <lineage>
        <taxon>Eukaryota</taxon>
        <taxon>Metazoa</taxon>
        <taxon>Chordata</taxon>
        <taxon>Tunicata</taxon>
        <taxon>Ascidiacea</taxon>
        <taxon>Phlebobranchia</taxon>
        <taxon>Ascidiidae</taxon>
        <taxon>Phallusia</taxon>
    </lineage>
</organism>
<keyword evidence="7" id="KW-0862">Zinc</keyword>
<dbReference type="GO" id="GO:0016020">
    <property type="term" value="C:membrane"/>
    <property type="evidence" value="ECO:0007669"/>
    <property type="project" value="TreeGrafter"/>
</dbReference>
<feature type="compositionally biased region" description="Polar residues" evidence="10">
    <location>
        <begin position="239"/>
        <end position="255"/>
    </location>
</feature>
<dbReference type="GO" id="GO:0005768">
    <property type="term" value="C:endosome"/>
    <property type="evidence" value="ECO:0007669"/>
    <property type="project" value="TreeGrafter"/>
</dbReference>
<dbReference type="Gene3D" id="3.40.140.10">
    <property type="entry name" value="Cytidine Deaminase, domain 2"/>
    <property type="match status" value="1"/>
</dbReference>
<accession>A0A6F9DT72</accession>
<dbReference type="SUPFAM" id="SSF140856">
    <property type="entry name" value="USP8 N-terminal domain-like"/>
    <property type="match status" value="1"/>
</dbReference>
<feature type="region of interest" description="Disordered" evidence="10">
    <location>
        <begin position="226"/>
        <end position="255"/>
    </location>
</feature>
<keyword evidence="4" id="KW-0479">Metal-binding</keyword>
<comment type="cofactor">
    <cofactor evidence="1">
        <name>Zn(2+)</name>
        <dbReference type="ChEBI" id="CHEBI:29105"/>
    </cofactor>
</comment>
<dbReference type="Pfam" id="PF01398">
    <property type="entry name" value="JAB"/>
    <property type="match status" value="1"/>
</dbReference>
<evidence type="ECO:0000256" key="8">
    <source>
        <dbReference type="ARBA" id="ARBA00023049"/>
    </source>
</evidence>
<name>A0A6F9DT72_9ASCI</name>
<evidence type="ECO:0000256" key="2">
    <source>
        <dbReference type="ARBA" id="ARBA00010981"/>
    </source>
</evidence>
<reference evidence="12" key="1">
    <citation type="submission" date="2020-04" db="EMBL/GenBank/DDBJ databases">
        <authorList>
            <person name="Neveu A P."/>
        </authorList>
    </citation>
    <scope>NUCLEOTIDE SEQUENCE</scope>
    <source>
        <tissue evidence="12">Whole embryo</tissue>
    </source>
</reference>
<evidence type="ECO:0000256" key="1">
    <source>
        <dbReference type="ARBA" id="ARBA00001947"/>
    </source>
</evidence>
<evidence type="ECO:0000256" key="9">
    <source>
        <dbReference type="SAM" id="Coils"/>
    </source>
</evidence>
<evidence type="ECO:0000259" key="11">
    <source>
        <dbReference type="PROSITE" id="PS50249"/>
    </source>
</evidence>
<keyword evidence="8" id="KW-0482">Metalloprotease</keyword>
<dbReference type="CDD" id="cd08066">
    <property type="entry name" value="MPN_AMSH_like"/>
    <property type="match status" value="1"/>
</dbReference>
<keyword evidence="3" id="KW-0645">Protease</keyword>
<dbReference type="PANTHER" id="PTHR12947:SF13">
    <property type="entry name" value="FI19924P1"/>
    <property type="match status" value="1"/>
</dbReference>
<evidence type="ECO:0000256" key="5">
    <source>
        <dbReference type="ARBA" id="ARBA00022786"/>
    </source>
</evidence>
<proteinExistence type="evidence at transcript level"/>
<evidence type="ECO:0000256" key="3">
    <source>
        <dbReference type="ARBA" id="ARBA00022670"/>
    </source>
</evidence>
<comment type="similarity">
    <text evidence="2">Belongs to the peptidase M67C family.</text>
</comment>
<dbReference type="Pfam" id="PF08969">
    <property type="entry name" value="USP8_dimer"/>
    <property type="match status" value="1"/>
</dbReference>
<dbReference type="GO" id="GO:0006508">
    <property type="term" value="P:proteolysis"/>
    <property type="evidence" value="ECO:0007669"/>
    <property type="project" value="UniProtKB-KW"/>
</dbReference>
<keyword evidence="9" id="KW-0175">Coiled coil</keyword>
<dbReference type="EMBL" id="LR790772">
    <property type="protein sequence ID" value="CAB3266634.1"/>
    <property type="molecule type" value="mRNA"/>
</dbReference>
<dbReference type="PROSITE" id="PS50249">
    <property type="entry name" value="MPN"/>
    <property type="match status" value="1"/>
</dbReference>
<dbReference type="GO" id="GO:0046872">
    <property type="term" value="F:metal ion binding"/>
    <property type="evidence" value="ECO:0007669"/>
    <property type="project" value="UniProtKB-KW"/>
</dbReference>
<evidence type="ECO:0000256" key="6">
    <source>
        <dbReference type="ARBA" id="ARBA00022801"/>
    </source>
</evidence>
<dbReference type="InterPro" id="IPR037518">
    <property type="entry name" value="MPN"/>
</dbReference>
<dbReference type="AlphaFoldDB" id="A0A6F9DT72"/>
<feature type="domain" description="MPN" evidence="11">
    <location>
        <begin position="276"/>
        <end position="407"/>
    </location>
</feature>
<dbReference type="SMART" id="SM00232">
    <property type="entry name" value="JAB_MPN"/>
    <property type="match status" value="1"/>
</dbReference>
<feature type="coiled-coil region" evidence="9">
    <location>
        <begin position="119"/>
        <end position="188"/>
    </location>
</feature>
<keyword evidence="6" id="KW-0378">Hydrolase</keyword>
<evidence type="ECO:0000256" key="7">
    <source>
        <dbReference type="ARBA" id="ARBA00022833"/>
    </source>
</evidence>
<dbReference type="InterPro" id="IPR000555">
    <property type="entry name" value="JAMM/MPN+_dom"/>
</dbReference>
<dbReference type="SUPFAM" id="SSF102712">
    <property type="entry name" value="JAB1/MPN domain"/>
    <property type="match status" value="1"/>
</dbReference>
<keyword evidence="5" id="KW-0833">Ubl conjugation pathway</keyword>
<dbReference type="GO" id="GO:0061578">
    <property type="term" value="F:K63-linked deubiquitinase activity"/>
    <property type="evidence" value="ECO:0007669"/>
    <property type="project" value="InterPro"/>
</dbReference>
<dbReference type="InterPro" id="IPR015063">
    <property type="entry name" value="USP8_dimer"/>
</dbReference>
<dbReference type="GO" id="GO:0070536">
    <property type="term" value="P:protein K63-linked deubiquitination"/>
    <property type="evidence" value="ECO:0007669"/>
    <property type="project" value="InterPro"/>
</dbReference>
<sequence length="447" mass="50988">MTGDRASIPPTERLRSLFAMGQIDINKHVPIRRYYRSCQEILRMAGVYYEEKNYENSYVLYAKFIILSLEKLKTHPAYSKVPPSEKAANKKGLKIAFEVAEHLKKLLKQKYEQEHKKYLQDKERQLLLAQEEEEKRRKEEERLMQEKEEELRMLEAQQIDAFIKQQKRKELEEERLAIEAQFAKTSINDSGPLLPVDFAPPPVLPEPQQLKVEPYTPAPAPVPTFDRNLKPVTLGGQVPNETAKTSSGSKTQNDVSSTAFAASLTQTKNKYGLRTILCPSNLPLDFMKYAKANTARNVETCGVLFGKLANEVFVITHVLLPHQKGAPDSCDTTREEDMWDFQDEYDGICLGWIHTHPSQTAFLSSVDLHTHYPYQCLMSESVAIVCSGKFNEIGYFMLTPHHGMNVIGKCSKPGFHPHNTNPALFETCDHVQTTTSQTAQIIDWRNK</sequence>
<evidence type="ECO:0000313" key="12">
    <source>
        <dbReference type="EMBL" id="CAB3266634.1"/>
    </source>
</evidence>